<protein>
    <submittedName>
        <fullName evidence="1">Uncharacterized protein</fullName>
    </submittedName>
</protein>
<reference evidence="1 2" key="1">
    <citation type="submission" date="2017-08" db="EMBL/GenBank/DDBJ databases">
        <authorList>
            <person name="de Groot N.N."/>
        </authorList>
    </citation>
    <scope>NUCLEOTIDE SEQUENCE [LARGE SCALE GENOMIC DNA]</scope>
    <source>
        <strain evidence="1 2">Nm15</strain>
    </source>
</reference>
<dbReference type="EMBL" id="LT907782">
    <property type="protein sequence ID" value="SNX59760.1"/>
    <property type="molecule type" value="Genomic_DNA"/>
</dbReference>
<dbReference type="RefSeq" id="WP_096292470.1">
    <property type="nucleotide sequence ID" value="NZ_LT907782.1"/>
</dbReference>
<organism evidence="1 2">
    <name type="scientific">Nitrosomonas ureae</name>
    <dbReference type="NCBI Taxonomy" id="44577"/>
    <lineage>
        <taxon>Bacteria</taxon>
        <taxon>Pseudomonadati</taxon>
        <taxon>Pseudomonadota</taxon>
        <taxon>Betaproteobacteria</taxon>
        <taxon>Nitrosomonadales</taxon>
        <taxon>Nitrosomonadaceae</taxon>
        <taxon>Nitrosomonas</taxon>
    </lineage>
</organism>
<gene>
    <name evidence="1" type="ORF">SAMN06296273_1194</name>
</gene>
<evidence type="ECO:0000313" key="2">
    <source>
        <dbReference type="Proteomes" id="UP000242498"/>
    </source>
</evidence>
<proteinExistence type="predicted"/>
<dbReference type="AlphaFoldDB" id="A0A285BX31"/>
<sequence>MSIIIYHQEDKLSVEEVASLQTFYQLDKVVFQHDLTKQLPDGTLAILNLDDGPLAFHSQDSSIRFIHVNQAFEDMTQHVFKILQRIESEPDPYRVPLEEFIQHQKGEIFTLDDVFMHLGIDKTKDGADYAVPSIVKSLIEIGCIKENMLVFTPPQPGAQPQQKKQRFVEPFEIAT</sequence>
<accession>A0A285BX31</accession>
<dbReference type="Proteomes" id="UP000242498">
    <property type="component" value="Chromosome I"/>
</dbReference>
<name>A0A285BX31_9PROT</name>
<evidence type="ECO:0000313" key="1">
    <source>
        <dbReference type="EMBL" id="SNX59760.1"/>
    </source>
</evidence>